<evidence type="ECO:0000259" key="1">
    <source>
        <dbReference type="Pfam" id="PF18545"/>
    </source>
</evidence>
<comment type="caution">
    <text evidence="2">The sequence shown here is derived from an EMBL/GenBank/DDBJ whole genome shotgun (WGS) entry which is preliminary data.</text>
</comment>
<dbReference type="Pfam" id="PF18545">
    <property type="entry name" value="HalOD1"/>
    <property type="match status" value="1"/>
</dbReference>
<feature type="domain" description="Halobacterial output" evidence="1">
    <location>
        <begin position="2"/>
        <end position="59"/>
    </location>
</feature>
<proteinExistence type="predicted"/>
<dbReference type="Proteomes" id="UP000324104">
    <property type="component" value="Unassembled WGS sequence"/>
</dbReference>
<dbReference type="AlphaFoldDB" id="A0A5D5AMM0"/>
<evidence type="ECO:0000313" key="3">
    <source>
        <dbReference type="Proteomes" id="UP000324104"/>
    </source>
</evidence>
<organism evidence="2 3">
    <name type="scientific">Natrialba swarupiae</name>
    <dbReference type="NCBI Taxonomy" id="2448032"/>
    <lineage>
        <taxon>Archaea</taxon>
        <taxon>Methanobacteriati</taxon>
        <taxon>Methanobacteriota</taxon>
        <taxon>Stenosarchaea group</taxon>
        <taxon>Halobacteria</taxon>
        <taxon>Halobacteriales</taxon>
        <taxon>Natrialbaceae</taxon>
        <taxon>Natrialba</taxon>
    </lineage>
</organism>
<accession>A0A5D5AMM0</accession>
<gene>
    <name evidence="2" type="ORF">FYC77_10340</name>
</gene>
<dbReference type="InterPro" id="IPR040624">
    <property type="entry name" value="HalOD1"/>
</dbReference>
<dbReference type="EMBL" id="VTAW01000011">
    <property type="protein sequence ID" value="TYT62127.1"/>
    <property type="molecule type" value="Genomic_DNA"/>
</dbReference>
<keyword evidence="3" id="KW-1185">Reference proteome</keyword>
<sequence>MAIVDLIARTDGVDPIELEPLYEVIDPDGLDAVCGSTTESLEIEFVYGGRTVLLERSGDGIEITLVDTVRRTDASGTVDTESSI</sequence>
<protein>
    <recommendedName>
        <fullName evidence="1">Halobacterial output domain-containing protein</fullName>
    </recommendedName>
</protein>
<reference evidence="2 3" key="1">
    <citation type="submission" date="2019-08" db="EMBL/GenBank/DDBJ databases">
        <title>Archaea genome.</title>
        <authorList>
            <person name="Kajale S."/>
            <person name="Shouche Y."/>
            <person name="Deshpande N."/>
            <person name="Sharma A."/>
        </authorList>
    </citation>
    <scope>NUCLEOTIDE SEQUENCE [LARGE SCALE GENOMIC DNA]</scope>
    <source>
        <strain evidence="2 3">ESP3B_9</strain>
    </source>
</reference>
<evidence type="ECO:0000313" key="2">
    <source>
        <dbReference type="EMBL" id="TYT62127.1"/>
    </source>
</evidence>
<name>A0A5D5AMM0_9EURY</name>